<dbReference type="PANTHER" id="PTHR37540">
    <property type="entry name" value="TRANSCRIPTION FACTOR (ACR-2), PUTATIVE-RELATED-RELATED"/>
    <property type="match status" value="1"/>
</dbReference>
<dbReference type="AlphaFoldDB" id="A0A438N166"/>
<gene>
    <name evidence="1" type="ORF">B0A52_06529</name>
</gene>
<dbReference type="PANTHER" id="PTHR37540:SF5">
    <property type="entry name" value="TRANSCRIPTION FACTOR DOMAIN-CONTAINING PROTEIN"/>
    <property type="match status" value="1"/>
</dbReference>
<dbReference type="Proteomes" id="UP000288859">
    <property type="component" value="Unassembled WGS sequence"/>
</dbReference>
<dbReference type="EMBL" id="NAJM01000029">
    <property type="protein sequence ID" value="RVX69465.1"/>
    <property type="molecule type" value="Genomic_DNA"/>
</dbReference>
<proteinExistence type="predicted"/>
<protein>
    <recommendedName>
        <fullName evidence="3">Transcription factor domain-containing protein</fullName>
    </recommendedName>
</protein>
<dbReference type="VEuPathDB" id="FungiDB:PV10_05573"/>
<organism evidence="1 2">
    <name type="scientific">Exophiala mesophila</name>
    <name type="common">Black yeast-like fungus</name>
    <dbReference type="NCBI Taxonomy" id="212818"/>
    <lineage>
        <taxon>Eukaryota</taxon>
        <taxon>Fungi</taxon>
        <taxon>Dikarya</taxon>
        <taxon>Ascomycota</taxon>
        <taxon>Pezizomycotina</taxon>
        <taxon>Eurotiomycetes</taxon>
        <taxon>Chaetothyriomycetidae</taxon>
        <taxon>Chaetothyriales</taxon>
        <taxon>Herpotrichiellaceae</taxon>
        <taxon>Exophiala</taxon>
    </lineage>
</organism>
<name>A0A438N166_EXOME</name>
<sequence length="588" mass="67138">MVVLKSFTFINNLDSNPVRRAKELQLAQIRSHVSKVTHKNARVKQTVEADPEPTPRQRRCRSKFRTTALHQNPSPHGPLCLPDHTGDNHVYSTCEHHSLDWDRLETPSTCLRSQDRDRQTLAEQLATSSRPNRTFTTPSHLPSSFRYRDLTNGLPVGLDLGLEAFRGLRTNAFRGGRAARDRVVDVRMDQYFQYLAPRFYLVCDVFHITNIYAAFLMMRENTAFSHASVATTFRLMETRGPTALEPSYNVLNHRGHAISLLRKTLATNGADFHHAALMIMTFLTILEEQLGHMQAFEIHRKNVSLLVQQCGGIDAFEDGGAIKGTLLQWDTMWDMQTGKSIFAHRHLASKVDYPTRCPHDQDTLRLTTTTTTTLLPPGLHTLSQHQRLSTHALVVLARAADYTRRKAKVPRPGWAPQVDSGRRYNDFSEACPALNMPEDPQCKLENLVCTSLIVYCCLAFVEARCIDILVRGARTQLTQRVPDFHPVTSREDDFECHRAEQQCQIWMWILTVDSWRIVDVPYHQRASALGPEGHALLCKLLQEHPHLCRLEEVEKVVGNFLWTEELRKSLRLYWELTAADIVVSELLE</sequence>
<comment type="caution">
    <text evidence="1">The sequence shown here is derived from an EMBL/GenBank/DDBJ whole genome shotgun (WGS) entry which is preliminary data.</text>
</comment>
<reference evidence="1 2" key="1">
    <citation type="submission" date="2017-03" db="EMBL/GenBank/DDBJ databases">
        <title>Genomes of endolithic fungi from Antarctica.</title>
        <authorList>
            <person name="Coleine C."/>
            <person name="Masonjones S."/>
            <person name="Stajich J.E."/>
        </authorList>
    </citation>
    <scope>NUCLEOTIDE SEQUENCE [LARGE SCALE GENOMIC DNA]</scope>
    <source>
        <strain evidence="1 2">CCFEE 6314</strain>
    </source>
</reference>
<evidence type="ECO:0000313" key="2">
    <source>
        <dbReference type="Proteomes" id="UP000288859"/>
    </source>
</evidence>
<evidence type="ECO:0000313" key="1">
    <source>
        <dbReference type="EMBL" id="RVX69465.1"/>
    </source>
</evidence>
<accession>A0A438N166</accession>
<dbReference type="OrthoDB" id="4118774at2759"/>
<evidence type="ECO:0008006" key="3">
    <source>
        <dbReference type="Google" id="ProtNLM"/>
    </source>
</evidence>